<feature type="compositionally biased region" description="Acidic residues" evidence="7">
    <location>
        <begin position="205"/>
        <end position="219"/>
    </location>
</feature>
<evidence type="ECO:0000313" key="9">
    <source>
        <dbReference type="Proteomes" id="UP000011761"/>
    </source>
</evidence>
<dbReference type="GO" id="GO:0032040">
    <property type="term" value="C:small-subunit processome"/>
    <property type="evidence" value="ECO:0007669"/>
    <property type="project" value="InterPro"/>
</dbReference>
<organism evidence="8 9">
    <name type="scientific">Baudoinia panamericana (strain UAMH 10762)</name>
    <name type="common">Angels' share fungus</name>
    <name type="synonym">Baudoinia compniacensis (strain UAMH 10762)</name>
    <dbReference type="NCBI Taxonomy" id="717646"/>
    <lineage>
        <taxon>Eukaryota</taxon>
        <taxon>Fungi</taxon>
        <taxon>Dikarya</taxon>
        <taxon>Ascomycota</taxon>
        <taxon>Pezizomycotina</taxon>
        <taxon>Dothideomycetes</taxon>
        <taxon>Dothideomycetidae</taxon>
        <taxon>Mycosphaerellales</taxon>
        <taxon>Teratosphaeriaceae</taxon>
        <taxon>Baudoinia</taxon>
    </lineage>
</organism>
<feature type="compositionally biased region" description="Basic and acidic residues" evidence="7">
    <location>
        <begin position="835"/>
        <end position="844"/>
    </location>
</feature>
<proteinExistence type="inferred from homology"/>
<evidence type="ECO:0000256" key="5">
    <source>
        <dbReference type="ARBA" id="ARBA00023242"/>
    </source>
</evidence>
<accession>M2N8L6</accession>
<evidence type="ECO:0000256" key="1">
    <source>
        <dbReference type="ARBA" id="ARBA00004604"/>
    </source>
</evidence>
<dbReference type="InterPro" id="IPR007276">
    <property type="entry name" value="Nop14"/>
</dbReference>
<evidence type="ECO:0000256" key="4">
    <source>
        <dbReference type="ARBA" id="ARBA00022552"/>
    </source>
</evidence>
<evidence type="ECO:0000256" key="7">
    <source>
        <dbReference type="SAM" id="MobiDB-lite"/>
    </source>
</evidence>
<feature type="compositionally biased region" description="Basic residues" evidence="7">
    <location>
        <begin position="845"/>
        <end position="860"/>
    </location>
</feature>
<keyword evidence="3" id="KW-0690">Ribosome biogenesis</keyword>
<dbReference type="RefSeq" id="XP_007677474.1">
    <property type="nucleotide sequence ID" value="XM_007679284.1"/>
</dbReference>
<feature type="region of interest" description="Disordered" evidence="7">
    <location>
        <begin position="435"/>
        <end position="457"/>
    </location>
</feature>
<evidence type="ECO:0008006" key="10">
    <source>
        <dbReference type="Google" id="ProtNLM"/>
    </source>
</evidence>
<evidence type="ECO:0000256" key="3">
    <source>
        <dbReference type="ARBA" id="ARBA00022517"/>
    </source>
</evidence>
<gene>
    <name evidence="8" type="ORF">BAUCODRAFT_35421</name>
</gene>
<keyword evidence="9" id="KW-1185">Reference proteome</keyword>
<feature type="compositionally biased region" description="Basic and acidic residues" evidence="7">
    <location>
        <begin position="295"/>
        <end position="318"/>
    </location>
</feature>
<feature type="region of interest" description="Disordered" evidence="7">
    <location>
        <begin position="1"/>
        <end position="43"/>
    </location>
</feature>
<keyword evidence="5" id="KW-0539">Nucleus</keyword>
<evidence type="ECO:0000313" key="8">
    <source>
        <dbReference type="EMBL" id="EMC95439.1"/>
    </source>
</evidence>
<evidence type="ECO:0000256" key="6">
    <source>
        <dbReference type="ARBA" id="ARBA00024695"/>
    </source>
</evidence>
<dbReference type="Proteomes" id="UP000011761">
    <property type="component" value="Unassembled WGS sequence"/>
</dbReference>
<dbReference type="PANTHER" id="PTHR23183">
    <property type="entry name" value="NOP14"/>
    <property type="match status" value="1"/>
</dbReference>
<dbReference type="eggNOG" id="KOG2147">
    <property type="taxonomic scope" value="Eukaryota"/>
</dbReference>
<feature type="region of interest" description="Disordered" evidence="7">
    <location>
        <begin position="755"/>
        <end position="790"/>
    </location>
</feature>
<evidence type="ECO:0000256" key="2">
    <source>
        <dbReference type="ARBA" id="ARBA00007466"/>
    </source>
</evidence>
<dbReference type="GO" id="GO:0030692">
    <property type="term" value="C:Noc4p-Nop14p complex"/>
    <property type="evidence" value="ECO:0007669"/>
    <property type="project" value="TreeGrafter"/>
</dbReference>
<protein>
    <recommendedName>
        <fullName evidence="10">Nop14-like protein</fullName>
    </recommendedName>
</protein>
<dbReference type="HOGENOM" id="CLU_008874_0_0_1"/>
<feature type="compositionally biased region" description="Acidic residues" evidence="7">
    <location>
        <begin position="363"/>
        <end position="382"/>
    </location>
</feature>
<comment type="similarity">
    <text evidence="2">Belongs to the NOP14 family.</text>
</comment>
<dbReference type="EMBL" id="KB445557">
    <property type="protein sequence ID" value="EMC95439.1"/>
    <property type="molecule type" value="Genomic_DNA"/>
</dbReference>
<feature type="region of interest" description="Disordered" evidence="7">
    <location>
        <begin position="138"/>
        <end position="229"/>
    </location>
</feature>
<dbReference type="OMA" id="KSCWPSL"/>
<dbReference type="GeneID" id="19112689"/>
<feature type="compositionally biased region" description="Basic and acidic residues" evidence="7">
    <location>
        <begin position="325"/>
        <end position="362"/>
    </location>
</feature>
<dbReference type="AlphaFoldDB" id="M2N8L6"/>
<comment type="function">
    <text evidence="6">Involved in nucleolar processing of pre-18S ribosomal RNA. Has a role in the nuclear export of 40S pre-ribosomal subunit to the cytoplasm.</text>
</comment>
<name>M2N8L6_BAUPA</name>
<dbReference type="STRING" id="717646.M2N8L6"/>
<dbReference type="GO" id="GO:0030490">
    <property type="term" value="P:maturation of SSU-rRNA"/>
    <property type="evidence" value="ECO:0007669"/>
    <property type="project" value="TreeGrafter"/>
</dbReference>
<comment type="subcellular location">
    <subcellularLocation>
        <location evidence="1">Nucleus</location>
        <location evidence="1">Nucleolus</location>
    </subcellularLocation>
</comment>
<keyword evidence="4" id="KW-0698">rRNA processing</keyword>
<dbReference type="Pfam" id="PF04147">
    <property type="entry name" value="Nop14"/>
    <property type="match status" value="2"/>
</dbReference>
<dbReference type="KEGG" id="bcom:BAUCODRAFT_35421"/>
<feature type="compositionally biased region" description="Basic and acidic residues" evidence="7">
    <location>
        <begin position="765"/>
        <end position="790"/>
    </location>
</feature>
<reference evidence="8 9" key="1">
    <citation type="journal article" date="2012" name="PLoS Pathog.">
        <title>Diverse lifestyles and strategies of plant pathogenesis encoded in the genomes of eighteen Dothideomycetes fungi.</title>
        <authorList>
            <person name="Ohm R.A."/>
            <person name="Feau N."/>
            <person name="Henrissat B."/>
            <person name="Schoch C.L."/>
            <person name="Horwitz B.A."/>
            <person name="Barry K.W."/>
            <person name="Condon B.J."/>
            <person name="Copeland A.C."/>
            <person name="Dhillon B."/>
            <person name="Glaser F."/>
            <person name="Hesse C.N."/>
            <person name="Kosti I."/>
            <person name="LaButti K."/>
            <person name="Lindquist E.A."/>
            <person name="Lucas S."/>
            <person name="Salamov A.A."/>
            <person name="Bradshaw R.E."/>
            <person name="Ciuffetti L."/>
            <person name="Hamelin R.C."/>
            <person name="Kema G.H.J."/>
            <person name="Lawrence C."/>
            <person name="Scott J.A."/>
            <person name="Spatafora J.W."/>
            <person name="Turgeon B.G."/>
            <person name="de Wit P.J.G.M."/>
            <person name="Zhong S."/>
            <person name="Goodwin S.B."/>
            <person name="Grigoriev I.V."/>
        </authorList>
    </citation>
    <scope>NUCLEOTIDE SEQUENCE [LARGE SCALE GENOMIC DNA]</scope>
    <source>
        <strain evidence="8 9">UAMH 10762</strain>
    </source>
</reference>
<dbReference type="OrthoDB" id="441771at2759"/>
<sequence length="860" mass="97743">MPPSQLKALKSQLRENGIVGPQKSKKQRKAGRTADGPQHQNRHAALQQIRNSFNPFELRPGSARPAKFESFSAKPNPGKYAAILHRPGVTKSAGEEMRRRQLLPEMQRRNKVGGLIDRRIGEGDATMTPEERAVQRFAREKERKKGGSLFDLEGSDGDEGKIGLTHLGRSLDEFDGGDMVDAVSEGSEEEEDDGLLRKKRRRDDVDEGDELLGEAEVEEPERKKTKKEVMEEVIAKSKLHKYERQKAKEDDDDLREQLDASMAHMLALLQGHKPVRKEVEREAETAINSDGPKMNPERQKLLDGADRAKVDKEYEVRLRQLAQDTRAKPSDRTKTAEERAQEQAEHLREMEEKRLKRMRGEAVSDDEDDDTAEDGGEVDQEASPDAFGNDEVADDAGDFGFEASLPQPREIKEKVNHDDEDDFAFDDDLIASDPEAELSDDSESEAEGPQDEAQADEEAEFVQGILGDGAAEDSQKATNPPQSKNSVGLAYTYPCPRSHAELLEVFKNVPTEQAITVIQRIRALYHPSLSAANKEAMADFSAALVDHLAYMANNGHSLAVTEQLIRHLHSLSRTYATRIGEAFRLYLQAWHERLNVQPTNGDLMIITAIGATYPTSDHFHQVVTPAITMMARWLGLNLPNAAGTATIGAFLVAQCLNYQKLSKRYIPETVRFTLHALRSNMITDRQPHLDNLTTMSDLWQDLSAFTHIFSPFVHILERLNATKALRHLTTLLESSHLRLRPLELHHHRLQPIRTSIPKFESGFNPDKHYDPDHDRSESRKLHKEVKRERKGALRELRKDANFVAREQLRDKRERDEEYERKQRRLVAEIQGEEGGEGRRYERVRERRKRERVQKKRKDSP</sequence>
<dbReference type="PANTHER" id="PTHR23183:SF0">
    <property type="entry name" value="NUCLEOLAR PROTEIN 14"/>
    <property type="match status" value="1"/>
</dbReference>
<feature type="region of interest" description="Disordered" evidence="7">
    <location>
        <begin position="271"/>
        <end position="419"/>
    </location>
</feature>
<feature type="region of interest" description="Disordered" evidence="7">
    <location>
        <begin position="828"/>
        <end position="860"/>
    </location>
</feature>